<gene>
    <name evidence="2" type="ORF">PVE_R2G0563</name>
</gene>
<name>A0A1D3K8A0_PSEVE</name>
<protein>
    <submittedName>
        <fullName evidence="2">Uncharacterized protein</fullName>
    </submittedName>
</protein>
<evidence type="ECO:0000256" key="1">
    <source>
        <dbReference type="SAM" id="MobiDB-lite"/>
    </source>
</evidence>
<proteinExistence type="predicted"/>
<sequence length="91" mass="9559">MAANVAQSADGMPLRMLNDNPNPSVGDRIALQELTGDCRFYGKVVPGQGADLTIKINRKDCLGDAEKTPVDLIVPLTGGSPASLYAYPARG</sequence>
<dbReference type="Proteomes" id="UP000245431">
    <property type="component" value="Chromosome PVE_r2"/>
</dbReference>
<reference evidence="3" key="1">
    <citation type="submission" date="2016-07" db="EMBL/GenBank/DDBJ databases">
        <authorList>
            <person name="Florea S."/>
            <person name="Webb J.S."/>
            <person name="Jaromczyk J."/>
            <person name="Schardl C.L."/>
        </authorList>
    </citation>
    <scope>NUCLEOTIDE SEQUENCE [LARGE SCALE GENOMIC DNA]</scope>
    <source>
        <strain evidence="3">1YdBTEX2</strain>
    </source>
</reference>
<feature type="region of interest" description="Disordered" evidence="1">
    <location>
        <begin position="1"/>
        <end position="21"/>
    </location>
</feature>
<organism evidence="2 3">
    <name type="scientific">Pseudomonas veronii 1YdBTEX2</name>
    <dbReference type="NCBI Taxonomy" id="1295141"/>
    <lineage>
        <taxon>Bacteria</taxon>
        <taxon>Pseudomonadati</taxon>
        <taxon>Pseudomonadota</taxon>
        <taxon>Gammaproteobacteria</taxon>
        <taxon>Pseudomonadales</taxon>
        <taxon>Pseudomonadaceae</taxon>
        <taxon>Pseudomonas</taxon>
    </lineage>
</organism>
<dbReference type="AlphaFoldDB" id="A0A1D3K8A0"/>
<accession>A0A1D3K8A0</accession>
<dbReference type="EMBL" id="LT599584">
    <property type="protein sequence ID" value="SBW84589.1"/>
    <property type="molecule type" value="Genomic_DNA"/>
</dbReference>
<evidence type="ECO:0000313" key="3">
    <source>
        <dbReference type="Proteomes" id="UP000245431"/>
    </source>
</evidence>
<evidence type="ECO:0000313" key="2">
    <source>
        <dbReference type="EMBL" id="SBW84589.1"/>
    </source>
</evidence>